<gene>
    <name evidence="1" type="ORF">DFA_01643</name>
</gene>
<dbReference type="RefSeq" id="XP_004359607.1">
    <property type="nucleotide sequence ID" value="XM_004359550.1"/>
</dbReference>
<dbReference type="PANTHER" id="PTHR46586">
    <property type="entry name" value="ANKYRIN REPEAT-CONTAINING PROTEIN"/>
    <property type="match status" value="1"/>
</dbReference>
<sequence>MNNDIFYLTFRNIYLFKCIFNQVTKIHKSLEKKTSYRFKDVPFDWATQNGYDRLIIEKFRLYPQSLKDQLSLLHSNKYYIIDGVLQNKYFAFDDFKEIFRMTKETNCSVILLDSLSLNHQWYRDDASKLIEAFEYTKTKLGNLNQQQGESTFLYTTNLIRATIQSNNLQAVTYVHEQLEHYGKIGAQSVGWASVQPTQRDSTLIFEYIVKKYKDEIRLWSINFRSIAMHGHYKAIQVLLDNGHNITVIEEYITPIILEIACYNGHYDLVVYLLNKFKIKPHLSPNILGLAAKSSNLKLLKYLCENKSIDCGSLESIVPMFIRCNEADKLYYFSEPEPIFFYSEMLYFPYITTKYDEIIDFLQVVIHSKREREIKREKEKIWTTYFSRHLEIFISLENGYDRLVIEKLRYDQQSIKDQMTPIYPNNYKTVDAIIQNKYFVQYFLEPLANHENSPSYHSTYHDRNVYLASSQPPILDSALIFEYLLSNKFNHHHHQFQPDYLISYIQFEVIAKNGSVKFLEILLDKGFGPYFTYEMANIACFNGHYDFVVYLLSRLKTIHHPCSDILTLASRSGNLKLLKYLYENIECGSLETILPEFLKYDGINQLYYISYPKPRWYRYESYRLFDDDDKDEEYHLKKYQEIIDFLNSIFDKELLQKQGKKIYESRHFYRDAIQYHIMFVKPVGWFPIIDSMDQDLIDYFKIV</sequence>
<evidence type="ECO:0000313" key="2">
    <source>
        <dbReference type="Proteomes" id="UP000007797"/>
    </source>
</evidence>
<dbReference type="InterPro" id="IPR052050">
    <property type="entry name" value="SecEffector_AnkRepeat"/>
</dbReference>
<accession>F4PTY9</accession>
<dbReference type="InterPro" id="IPR002110">
    <property type="entry name" value="Ankyrin_rpt"/>
</dbReference>
<evidence type="ECO:0000313" key="1">
    <source>
        <dbReference type="EMBL" id="EGG21757.1"/>
    </source>
</evidence>
<dbReference type="EMBL" id="GL883010">
    <property type="protein sequence ID" value="EGG21757.1"/>
    <property type="molecule type" value="Genomic_DNA"/>
</dbReference>
<dbReference type="AlphaFoldDB" id="F4PTY9"/>
<evidence type="ECO:0008006" key="3">
    <source>
        <dbReference type="Google" id="ProtNLM"/>
    </source>
</evidence>
<dbReference type="InterPro" id="IPR036770">
    <property type="entry name" value="Ankyrin_rpt-contain_sf"/>
</dbReference>
<reference evidence="2" key="1">
    <citation type="journal article" date="2011" name="Genome Res.">
        <title>Phylogeny-wide analysis of social amoeba genomes highlights ancient origins for complex intercellular communication.</title>
        <authorList>
            <person name="Heidel A.J."/>
            <person name="Lawal H.M."/>
            <person name="Felder M."/>
            <person name="Schilde C."/>
            <person name="Helps N.R."/>
            <person name="Tunggal B."/>
            <person name="Rivero F."/>
            <person name="John U."/>
            <person name="Schleicher M."/>
            <person name="Eichinger L."/>
            <person name="Platzer M."/>
            <person name="Noegel A.A."/>
            <person name="Schaap P."/>
            <person name="Gloeckner G."/>
        </authorList>
    </citation>
    <scope>NUCLEOTIDE SEQUENCE [LARGE SCALE GENOMIC DNA]</scope>
    <source>
        <strain evidence="2">SH3</strain>
    </source>
</reference>
<dbReference type="Gene3D" id="1.25.40.20">
    <property type="entry name" value="Ankyrin repeat-containing domain"/>
    <property type="match status" value="1"/>
</dbReference>
<dbReference type="Pfam" id="PF12796">
    <property type="entry name" value="Ank_2"/>
    <property type="match status" value="1"/>
</dbReference>
<protein>
    <recommendedName>
        <fullName evidence="3">Ankyrin repeat-containing protein</fullName>
    </recommendedName>
</protein>
<dbReference type="Proteomes" id="UP000007797">
    <property type="component" value="Unassembled WGS sequence"/>
</dbReference>
<name>F4PTY9_CACFS</name>
<dbReference type="KEGG" id="dfa:DFA_01643"/>
<keyword evidence="2" id="KW-1185">Reference proteome</keyword>
<dbReference type="GeneID" id="14873345"/>
<proteinExistence type="predicted"/>
<organism evidence="1 2">
    <name type="scientific">Cavenderia fasciculata</name>
    <name type="common">Slime mold</name>
    <name type="synonym">Dictyostelium fasciculatum</name>
    <dbReference type="NCBI Taxonomy" id="261658"/>
    <lineage>
        <taxon>Eukaryota</taxon>
        <taxon>Amoebozoa</taxon>
        <taxon>Evosea</taxon>
        <taxon>Eumycetozoa</taxon>
        <taxon>Dictyostelia</taxon>
        <taxon>Acytosteliales</taxon>
        <taxon>Cavenderiaceae</taxon>
        <taxon>Cavenderia</taxon>
    </lineage>
</organism>
<dbReference type="SUPFAM" id="SSF140860">
    <property type="entry name" value="Pseudo ankyrin repeat-like"/>
    <property type="match status" value="2"/>
</dbReference>
<dbReference type="PANTHER" id="PTHR46586:SF3">
    <property type="entry name" value="ANKYRIN REPEAT-CONTAINING PROTEIN"/>
    <property type="match status" value="1"/>
</dbReference>